<evidence type="ECO:0000256" key="5">
    <source>
        <dbReference type="ARBA" id="ARBA00022723"/>
    </source>
</evidence>
<dbReference type="CDD" id="cd01170">
    <property type="entry name" value="THZ_kinase"/>
    <property type="match status" value="1"/>
</dbReference>
<reference evidence="13" key="1">
    <citation type="journal article" date="2019" name="Int. J. Syst. Evol. Microbiol.">
        <title>The Global Catalogue of Microorganisms (GCM) 10K type strain sequencing project: providing services to taxonomists for standard genome sequencing and annotation.</title>
        <authorList>
            <consortium name="The Broad Institute Genomics Platform"/>
            <consortium name="The Broad Institute Genome Sequencing Center for Infectious Disease"/>
            <person name="Wu L."/>
            <person name="Ma J."/>
        </authorList>
    </citation>
    <scope>NUCLEOTIDE SEQUENCE [LARGE SCALE GENOMIC DNA]</scope>
    <source>
        <strain evidence="13">KCTC 19466</strain>
    </source>
</reference>
<evidence type="ECO:0000256" key="2">
    <source>
        <dbReference type="ARBA" id="ARBA00001946"/>
    </source>
</evidence>
<evidence type="ECO:0000313" key="13">
    <source>
        <dbReference type="Proteomes" id="UP000642819"/>
    </source>
</evidence>
<evidence type="ECO:0000313" key="12">
    <source>
        <dbReference type="EMBL" id="GHD11097.1"/>
    </source>
</evidence>
<comment type="catalytic activity">
    <reaction evidence="1 11">
        <text>5-(2-hydroxyethyl)-4-methylthiazole + ATP = 4-methyl-5-(2-phosphooxyethyl)-thiazole + ADP + H(+)</text>
        <dbReference type="Rhea" id="RHEA:24212"/>
        <dbReference type="ChEBI" id="CHEBI:15378"/>
        <dbReference type="ChEBI" id="CHEBI:17957"/>
        <dbReference type="ChEBI" id="CHEBI:30616"/>
        <dbReference type="ChEBI" id="CHEBI:58296"/>
        <dbReference type="ChEBI" id="CHEBI:456216"/>
        <dbReference type="EC" id="2.7.1.50"/>
    </reaction>
</comment>
<evidence type="ECO:0000256" key="11">
    <source>
        <dbReference type="HAMAP-Rule" id="MF_00228"/>
    </source>
</evidence>
<keyword evidence="7 11" id="KW-0418">Kinase</keyword>
<comment type="similarity">
    <text evidence="11">Belongs to the Thz kinase family.</text>
</comment>
<dbReference type="GO" id="GO:0016301">
    <property type="term" value="F:kinase activity"/>
    <property type="evidence" value="ECO:0007669"/>
    <property type="project" value="UniProtKB-KW"/>
</dbReference>
<dbReference type="NCBIfam" id="NF006830">
    <property type="entry name" value="PRK09355.1"/>
    <property type="match status" value="1"/>
</dbReference>
<keyword evidence="9 11" id="KW-0460">Magnesium</keyword>
<dbReference type="HAMAP" id="MF_00228">
    <property type="entry name" value="Thz_kinase"/>
    <property type="match status" value="1"/>
</dbReference>
<feature type="binding site" evidence="11">
    <location>
        <position position="190"/>
    </location>
    <ligand>
        <name>ATP</name>
        <dbReference type="ChEBI" id="CHEBI:30616"/>
    </ligand>
</feature>
<dbReference type="Proteomes" id="UP000642819">
    <property type="component" value="Unassembled WGS sequence"/>
</dbReference>
<sequence>MVPMSPTLSDPAPADAGFIQRAAELTSAVRETSPLIQCATNQVVANFTANVLLASGPAPAMVDVPGEAGEFAAIASATLINLGTPHEAQRVGMLEAVAAAAAHGTPWVLDPVAAGPLTLRTRFAHELLTHSPAVVRGNASEILALAGTGSGGRGVDATDDVDASVPGAVRLALTANGHDGAAPARVVAVSGATDLITDGRDAIRVGGGSELLTRVTGGGCALGAIIAAFVAAGRASSVSDLEAAAIAHAFYSEAAERAAERAAGPGSFQAAFLDALAAVTPDDVGAFVGARVSTAVVLGGEDPAGGMG</sequence>
<dbReference type="PIRSF" id="PIRSF000513">
    <property type="entry name" value="Thz_kinase"/>
    <property type="match status" value="1"/>
</dbReference>
<feature type="binding site" evidence="11">
    <location>
        <position position="217"/>
    </location>
    <ligand>
        <name>substrate</name>
    </ligand>
</feature>
<dbReference type="Pfam" id="PF02110">
    <property type="entry name" value="HK"/>
    <property type="match status" value="1"/>
</dbReference>
<keyword evidence="5 11" id="KW-0479">Metal-binding</keyword>
<organism evidence="12 13">
    <name type="scientific">Zhihengliuella salsuginis</name>
    <dbReference type="NCBI Taxonomy" id="578222"/>
    <lineage>
        <taxon>Bacteria</taxon>
        <taxon>Bacillati</taxon>
        <taxon>Actinomycetota</taxon>
        <taxon>Actinomycetes</taxon>
        <taxon>Micrococcales</taxon>
        <taxon>Micrococcaceae</taxon>
        <taxon>Zhihengliuella</taxon>
    </lineage>
</organism>
<comment type="caution">
    <text evidence="12">The sequence shown here is derived from an EMBL/GenBank/DDBJ whole genome shotgun (WGS) entry which is preliminary data.</text>
</comment>
<dbReference type="InterPro" id="IPR029056">
    <property type="entry name" value="Ribokinase-like"/>
</dbReference>
<dbReference type="EMBL" id="BMXK01000011">
    <property type="protein sequence ID" value="GHD11097.1"/>
    <property type="molecule type" value="Genomic_DNA"/>
</dbReference>
<evidence type="ECO:0000256" key="6">
    <source>
        <dbReference type="ARBA" id="ARBA00022741"/>
    </source>
</evidence>
<keyword evidence="6 11" id="KW-0547">Nucleotide-binding</keyword>
<comment type="function">
    <text evidence="11">Catalyzes the phosphorylation of the hydroxyl group of 4-methyl-5-beta-hydroxyethylthiazole (THZ).</text>
</comment>
<protein>
    <recommendedName>
        <fullName evidence="11">Hydroxyethylthiazole kinase</fullName>
        <ecNumber evidence="11">2.7.1.50</ecNumber>
    </recommendedName>
    <alternativeName>
        <fullName evidence="11">4-methyl-5-beta-hydroxyethylthiazole kinase</fullName>
        <shortName evidence="11">TH kinase</shortName>
        <shortName evidence="11">Thz kinase</shortName>
    </alternativeName>
</protein>
<evidence type="ECO:0000256" key="4">
    <source>
        <dbReference type="ARBA" id="ARBA00022679"/>
    </source>
</evidence>
<evidence type="ECO:0000256" key="3">
    <source>
        <dbReference type="ARBA" id="ARBA00004868"/>
    </source>
</evidence>
<evidence type="ECO:0000256" key="7">
    <source>
        <dbReference type="ARBA" id="ARBA00022777"/>
    </source>
</evidence>
<keyword evidence="10 11" id="KW-0784">Thiamine biosynthesis</keyword>
<dbReference type="EC" id="2.7.1.50" evidence="11"/>
<dbReference type="PRINTS" id="PR01099">
    <property type="entry name" value="HYETHTZKNASE"/>
</dbReference>
<evidence type="ECO:0000256" key="9">
    <source>
        <dbReference type="ARBA" id="ARBA00022842"/>
    </source>
</evidence>
<proteinExistence type="inferred from homology"/>
<evidence type="ECO:0000256" key="10">
    <source>
        <dbReference type="ARBA" id="ARBA00022977"/>
    </source>
</evidence>
<keyword evidence="4 11" id="KW-0808">Transferase</keyword>
<feature type="binding site" evidence="11">
    <location>
        <position position="61"/>
    </location>
    <ligand>
        <name>substrate</name>
    </ligand>
</feature>
<dbReference type="Gene3D" id="3.40.1190.20">
    <property type="match status" value="1"/>
</dbReference>
<dbReference type="SUPFAM" id="SSF53613">
    <property type="entry name" value="Ribokinase-like"/>
    <property type="match status" value="1"/>
</dbReference>
<name>A0ABQ3GJS9_9MICC</name>
<dbReference type="InterPro" id="IPR000417">
    <property type="entry name" value="Hyethyz_kinase"/>
</dbReference>
<evidence type="ECO:0000256" key="8">
    <source>
        <dbReference type="ARBA" id="ARBA00022840"/>
    </source>
</evidence>
<comment type="cofactor">
    <cofactor evidence="2 11">
        <name>Mg(2+)</name>
        <dbReference type="ChEBI" id="CHEBI:18420"/>
    </cofactor>
</comment>
<accession>A0ABQ3GJS9</accession>
<keyword evidence="8 11" id="KW-0067">ATP-binding</keyword>
<gene>
    <name evidence="11 12" type="primary">thiM</name>
    <name evidence="12" type="ORF">GCM10008096_25330</name>
</gene>
<evidence type="ECO:0000256" key="1">
    <source>
        <dbReference type="ARBA" id="ARBA00001771"/>
    </source>
</evidence>
<keyword evidence="13" id="KW-1185">Reference proteome</keyword>
<comment type="pathway">
    <text evidence="3 11">Cofactor biosynthesis; thiamine diphosphate biosynthesis; 4-methyl-5-(2-phosphoethyl)-thiazole from 5-(2-hydroxyethyl)-4-methylthiazole: step 1/1.</text>
</comment>
<feature type="binding site" evidence="11">
    <location>
        <position position="136"/>
    </location>
    <ligand>
        <name>ATP</name>
        <dbReference type="ChEBI" id="CHEBI:30616"/>
    </ligand>
</feature>